<evidence type="ECO:0000256" key="2">
    <source>
        <dbReference type="ARBA" id="ARBA00023235"/>
    </source>
</evidence>
<dbReference type="PRINTS" id="PR00153">
    <property type="entry name" value="CSAPPISMRASE"/>
</dbReference>
<evidence type="ECO:0000256" key="1">
    <source>
        <dbReference type="ARBA" id="ARBA00023110"/>
    </source>
</evidence>
<dbReference type="EMBL" id="CP060782">
    <property type="protein sequence ID" value="QNP45686.1"/>
    <property type="molecule type" value="Genomic_DNA"/>
</dbReference>
<proteinExistence type="inferred from homology"/>
<evidence type="ECO:0000313" key="6">
    <source>
        <dbReference type="Proteomes" id="UP000516105"/>
    </source>
</evidence>
<evidence type="ECO:0000256" key="3">
    <source>
        <dbReference type="RuleBase" id="RU363019"/>
    </source>
</evidence>
<comment type="similarity">
    <text evidence="3">Belongs to the cyclophilin-type PPIase family.</text>
</comment>
<dbReference type="PANTHER" id="PTHR45625:SF4">
    <property type="entry name" value="PEPTIDYLPROLYL ISOMERASE DOMAIN AND WD REPEAT-CONTAINING PROTEIN 1"/>
    <property type="match status" value="1"/>
</dbReference>
<dbReference type="Proteomes" id="UP000516105">
    <property type="component" value="Chromosome"/>
</dbReference>
<dbReference type="PROSITE" id="PS50072">
    <property type="entry name" value="CSA_PPIASE_2"/>
    <property type="match status" value="1"/>
</dbReference>
<feature type="domain" description="PPIase cyclophilin-type" evidence="4">
    <location>
        <begin position="37"/>
        <end position="188"/>
    </location>
</feature>
<keyword evidence="1 3" id="KW-0697">Rotamase</keyword>
<keyword evidence="2 3" id="KW-0413">Isomerase</keyword>
<comment type="function">
    <text evidence="3">PPIases accelerate the folding of proteins. It catalyzes the cis-trans isomerization of proline imidic peptide bonds in oligopeptides.</text>
</comment>
<reference evidence="5 6" key="1">
    <citation type="submission" date="2020-08" db="EMBL/GenBank/DDBJ databases">
        <title>Genome sequence of Sphingomonas sediminicola KACC 15039T.</title>
        <authorList>
            <person name="Hyun D.-W."/>
            <person name="Bae J.-W."/>
        </authorList>
    </citation>
    <scope>NUCLEOTIDE SEQUENCE [LARGE SCALE GENOMIC DNA]</scope>
    <source>
        <strain evidence="5 6">KACC 15039</strain>
    </source>
</reference>
<dbReference type="CDD" id="cd00317">
    <property type="entry name" value="cyclophilin"/>
    <property type="match status" value="1"/>
</dbReference>
<protein>
    <recommendedName>
        <fullName evidence="3">Peptidyl-prolyl cis-trans isomerase</fullName>
        <shortName evidence="3">PPIase</shortName>
        <ecNumber evidence="3">5.2.1.8</ecNumber>
    </recommendedName>
</protein>
<dbReference type="Pfam" id="PF00160">
    <property type="entry name" value="Pro_isomerase"/>
    <property type="match status" value="1"/>
</dbReference>
<evidence type="ECO:0000313" key="5">
    <source>
        <dbReference type="EMBL" id="QNP45686.1"/>
    </source>
</evidence>
<keyword evidence="3" id="KW-0732">Signal</keyword>
<feature type="chain" id="PRO_5044959230" description="Peptidyl-prolyl cis-trans isomerase" evidence="3">
    <location>
        <begin position="20"/>
        <end position="195"/>
    </location>
</feature>
<accession>A0ABX6T744</accession>
<dbReference type="InterPro" id="IPR002130">
    <property type="entry name" value="Cyclophilin-type_PPIase_dom"/>
</dbReference>
<dbReference type="SUPFAM" id="SSF50891">
    <property type="entry name" value="Cyclophilin-like"/>
    <property type="match status" value="1"/>
</dbReference>
<evidence type="ECO:0000259" key="4">
    <source>
        <dbReference type="PROSITE" id="PS50072"/>
    </source>
</evidence>
<organism evidence="5 6">
    <name type="scientific">Sphingomonas sediminicola</name>
    <dbReference type="NCBI Taxonomy" id="386874"/>
    <lineage>
        <taxon>Bacteria</taxon>
        <taxon>Pseudomonadati</taxon>
        <taxon>Pseudomonadota</taxon>
        <taxon>Alphaproteobacteria</taxon>
        <taxon>Sphingomonadales</taxon>
        <taxon>Sphingomonadaceae</taxon>
        <taxon>Sphingomonas</taxon>
    </lineage>
</organism>
<comment type="catalytic activity">
    <reaction evidence="3">
        <text>[protein]-peptidylproline (omega=180) = [protein]-peptidylproline (omega=0)</text>
        <dbReference type="Rhea" id="RHEA:16237"/>
        <dbReference type="Rhea" id="RHEA-COMP:10747"/>
        <dbReference type="Rhea" id="RHEA-COMP:10748"/>
        <dbReference type="ChEBI" id="CHEBI:83833"/>
        <dbReference type="ChEBI" id="CHEBI:83834"/>
        <dbReference type="EC" id="5.2.1.8"/>
    </reaction>
</comment>
<dbReference type="Gene3D" id="2.40.100.10">
    <property type="entry name" value="Cyclophilin-like"/>
    <property type="match status" value="1"/>
</dbReference>
<dbReference type="EC" id="5.2.1.8" evidence="3"/>
<sequence length="195" mass="20414">MLIRFAFALSLLSATPALTQATVAPAPAEDVVKVALDTSAGRIVLALDRSHAPVTTANFLKYVDAGRFNGESFYRAMRFGENGGLIQAGITSDARKLYPAIEHEPVSKTGIKHVAGTVSMAAFSPGTAKADFFILTSDAPSFDASFAAFGHVVEGMDVVKAIQAAPASPTKGEGVMKGQMLDPVVKITKASRISE</sequence>
<name>A0ABX6T744_9SPHN</name>
<dbReference type="InterPro" id="IPR029000">
    <property type="entry name" value="Cyclophilin-like_dom_sf"/>
</dbReference>
<dbReference type="GO" id="GO:0016853">
    <property type="term" value="F:isomerase activity"/>
    <property type="evidence" value="ECO:0007669"/>
    <property type="project" value="UniProtKB-KW"/>
</dbReference>
<gene>
    <name evidence="5" type="ORF">H9L14_14385</name>
</gene>
<dbReference type="PANTHER" id="PTHR45625">
    <property type="entry name" value="PEPTIDYL-PROLYL CIS-TRANS ISOMERASE-RELATED"/>
    <property type="match status" value="1"/>
</dbReference>
<feature type="signal peptide" evidence="3">
    <location>
        <begin position="1"/>
        <end position="19"/>
    </location>
</feature>
<keyword evidence="6" id="KW-1185">Reference proteome</keyword>
<dbReference type="RefSeq" id="WP_187708641.1">
    <property type="nucleotide sequence ID" value="NZ_CP060782.1"/>
</dbReference>
<dbReference type="InterPro" id="IPR044666">
    <property type="entry name" value="Cyclophilin_A-like"/>
</dbReference>